<sequence>MYQTDMIHLRGICITIEDKKKWVFIQEDLLTESASGPVMSLSRKRGREEYQERNWIPGAGAMSRGRCEVVTEIVIRTGIVFN</sequence>
<accession>A0A4C1TPG5</accession>
<organism evidence="1 2">
    <name type="scientific">Eumeta variegata</name>
    <name type="common">Bagworm moth</name>
    <name type="synonym">Eumeta japonica</name>
    <dbReference type="NCBI Taxonomy" id="151549"/>
    <lineage>
        <taxon>Eukaryota</taxon>
        <taxon>Metazoa</taxon>
        <taxon>Ecdysozoa</taxon>
        <taxon>Arthropoda</taxon>
        <taxon>Hexapoda</taxon>
        <taxon>Insecta</taxon>
        <taxon>Pterygota</taxon>
        <taxon>Neoptera</taxon>
        <taxon>Endopterygota</taxon>
        <taxon>Lepidoptera</taxon>
        <taxon>Glossata</taxon>
        <taxon>Ditrysia</taxon>
        <taxon>Tineoidea</taxon>
        <taxon>Psychidae</taxon>
        <taxon>Oiketicinae</taxon>
        <taxon>Eumeta</taxon>
    </lineage>
</organism>
<comment type="caution">
    <text evidence="1">The sequence shown here is derived from an EMBL/GenBank/DDBJ whole genome shotgun (WGS) entry which is preliminary data.</text>
</comment>
<dbReference type="EMBL" id="BGZK01005884">
    <property type="protein sequence ID" value="GBP15855.1"/>
    <property type="molecule type" value="Genomic_DNA"/>
</dbReference>
<evidence type="ECO:0000313" key="1">
    <source>
        <dbReference type="EMBL" id="GBP15855.1"/>
    </source>
</evidence>
<dbReference type="Proteomes" id="UP000299102">
    <property type="component" value="Unassembled WGS sequence"/>
</dbReference>
<proteinExistence type="predicted"/>
<protein>
    <submittedName>
        <fullName evidence="1">Uncharacterized protein</fullName>
    </submittedName>
</protein>
<gene>
    <name evidence="1" type="ORF">EVAR_100668_1</name>
</gene>
<name>A0A4C1TPG5_EUMVA</name>
<reference evidence="1 2" key="1">
    <citation type="journal article" date="2019" name="Commun. Biol.">
        <title>The bagworm genome reveals a unique fibroin gene that provides high tensile strength.</title>
        <authorList>
            <person name="Kono N."/>
            <person name="Nakamura H."/>
            <person name="Ohtoshi R."/>
            <person name="Tomita M."/>
            <person name="Numata K."/>
            <person name="Arakawa K."/>
        </authorList>
    </citation>
    <scope>NUCLEOTIDE SEQUENCE [LARGE SCALE GENOMIC DNA]</scope>
</reference>
<dbReference type="AlphaFoldDB" id="A0A4C1TPG5"/>
<keyword evidence="2" id="KW-1185">Reference proteome</keyword>
<evidence type="ECO:0000313" key="2">
    <source>
        <dbReference type="Proteomes" id="UP000299102"/>
    </source>
</evidence>